<accession>A0ABY9IK02</accession>
<dbReference type="InterPro" id="IPR036291">
    <property type="entry name" value="NAD(P)-bd_dom_sf"/>
</dbReference>
<evidence type="ECO:0000313" key="2">
    <source>
        <dbReference type="EMBL" id="WLQ55174.1"/>
    </source>
</evidence>
<name>A0ABY9IK02_9ACTN</name>
<sequence length="273" mass="28047">MRYVVIGCGNVGGGVARLLRADGHEVVGTTTSEERRAEVAEVCGAAAVLSGRDTEAIRRVAEGADGLVLTVSPRLRRALDPAARAAEYADALVATAWAAATAHPRVVMAGSVSVYGDAAGPVVDENTAPTTSEDASPRSFLAAEAAVLALPGGAVVRLPDVTGHPGDLDDTARVRLAHEHLGGTVPFAAGALRHRIDHQDAAGALAFVLTEQLSGLYNAVPDTTVPPTNAESFGKVCAAAGLPPLTFGEQIRTPAHPISSALLRRTGFTFQHS</sequence>
<dbReference type="PANTHER" id="PTHR48079:SF6">
    <property type="entry name" value="NAD(P)-BINDING DOMAIN-CONTAINING PROTEIN-RELATED"/>
    <property type="match status" value="1"/>
</dbReference>
<feature type="domain" description="Pyrroline-5-carboxylate reductase catalytic N-terminal" evidence="1">
    <location>
        <begin position="4"/>
        <end position="74"/>
    </location>
</feature>
<proteinExistence type="predicted"/>
<dbReference type="EMBL" id="CP120988">
    <property type="protein sequence ID" value="WLQ55174.1"/>
    <property type="molecule type" value="Genomic_DNA"/>
</dbReference>
<dbReference type="SUPFAM" id="SSF51735">
    <property type="entry name" value="NAD(P)-binding Rossmann-fold domains"/>
    <property type="match status" value="1"/>
</dbReference>
<dbReference type="InterPro" id="IPR051783">
    <property type="entry name" value="NAD(P)-dependent_oxidoreduct"/>
</dbReference>
<protein>
    <submittedName>
        <fullName evidence="2">NAD(P)-binding domain-containing protein</fullName>
    </submittedName>
</protein>
<reference evidence="2 3" key="1">
    <citation type="submission" date="2023-03" db="EMBL/GenBank/DDBJ databases">
        <title>Isolation and description of six Streptomyces strains from soil environments, able to metabolize different microbial glucans.</title>
        <authorList>
            <person name="Widen T."/>
            <person name="Larsbrink J."/>
        </authorList>
    </citation>
    <scope>NUCLEOTIDE SEQUENCE [LARGE SCALE GENOMIC DNA]</scope>
    <source>
        <strain evidence="2 3">Alt2</strain>
    </source>
</reference>
<evidence type="ECO:0000313" key="3">
    <source>
        <dbReference type="Proteomes" id="UP001235744"/>
    </source>
</evidence>
<evidence type="ECO:0000259" key="1">
    <source>
        <dbReference type="Pfam" id="PF03807"/>
    </source>
</evidence>
<dbReference type="Pfam" id="PF03807">
    <property type="entry name" value="F420_oxidored"/>
    <property type="match status" value="1"/>
</dbReference>
<dbReference type="PANTHER" id="PTHR48079">
    <property type="entry name" value="PROTEIN YEEZ"/>
    <property type="match status" value="1"/>
</dbReference>
<dbReference type="Gene3D" id="3.40.50.720">
    <property type="entry name" value="NAD(P)-binding Rossmann-like Domain"/>
    <property type="match status" value="1"/>
</dbReference>
<dbReference type="RefSeq" id="WP_306083748.1">
    <property type="nucleotide sequence ID" value="NZ_CP120988.1"/>
</dbReference>
<dbReference type="Proteomes" id="UP001235744">
    <property type="component" value="Chromosome"/>
</dbReference>
<gene>
    <name evidence="2" type="ORF">P8A19_06840</name>
</gene>
<keyword evidence="3" id="KW-1185">Reference proteome</keyword>
<organism evidence="2 3">
    <name type="scientific">Streptomyces poriferorum</name>
    <dbReference type="NCBI Taxonomy" id="2798799"/>
    <lineage>
        <taxon>Bacteria</taxon>
        <taxon>Bacillati</taxon>
        <taxon>Actinomycetota</taxon>
        <taxon>Actinomycetes</taxon>
        <taxon>Kitasatosporales</taxon>
        <taxon>Streptomycetaceae</taxon>
        <taxon>Streptomyces</taxon>
    </lineage>
</organism>
<dbReference type="InterPro" id="IPR028939">
    <property type="entry name" value="P5C_Rdtase_cat_N"/>
</dbReference>